<dbReference type="OrthoDB" id="4491390at2759"/>
<accession>N1QH32</accession>
<dbReference type="CDD" id="cd00067">
    <property type="entry name" value="GAL4"/>
    <property type="match status" value="1"/>
</dbReference>
<evidence type="ECO:0000256" key="1">
    <source>
        <dbReference type="ARBA" id="ARBA00023242"/>
    </source>
</evidence>
<dbReference type="OMA" id="KCPGYRP"/>
<dbReference type="Proteomes" id="UP000016931">
    <property type="component" value="Unassembled WGS sequence"/>
</dbReference>
<name>N1QH32_SPHMS</name>
<dbReference type="GO" id="GO:0008270">
    <property type="term" value="F:zinc ion binding"/>
    <property type="evidence" value="ECO:0007669"/>
    <property type="project" value="InterPro"/>
</dbReference>
<organism evidence="3 4">
    <name type="scientific">Sphaerulina musiva (strain SO2202)</name>
    <name type="common">Poplar stem canker fungus</name>
    <name type="synonym">Septoria musiva</name>
    <dbReference type="NCBI Taxonomy" id="692275"/>
    <lineage>
        <taxon>Eukaryota</taxon>
        <taxon>Fungi</taxon>
        <taxon>Dikarya</taxon>
        <taxon>Ascomycota</taxon>
        <taxon>Pezizomycotina</taxon>
        <taxon>Dothideomycetes</taxon>
        <taxon>Dothideomycetidae</taxon>
        <taxon>Mycosphaerellales</taxon>
        <taxon>Mycosphaerellaceae</taxon>
        <taxon>Sphaerulina</taxon>
    </lineage>
</organism>
<dbReference type="eggNOG" id="ENOG502SQ1T">
    <property type="taxonomic scope" value="Eukaryota"/>
</dbReference>
<keyword evidence="4" id="KW-1185">Reference proteome</keyword>
<feature type="domain" description="Zn(2)-C6 fungal-type" evidence="2">
    <location>
        <begin position="7"/>
        <end position="35"/>
    </location>
</feature>
<dbReference type="Gene3D" id="4.10.240.10">
    <property type="entry name" value="Zn(2)-C6 fungal-type DNA-binding domain"/>
    <property type="match status" value="1"/>
</dbReference>
<proteinExistence type="predicted"/>
<dbReference type="InterPro" id="IPR036864">
    <property type="entry name" value="Zn2-C6_fun-type_DNA-bd_sf"/>
</dbReference>
<dbReference type="AlphaFoldDB" id="N1QH32"/>
<protein>
    <recommendedName>
        <fullName evidence="2">Zn(2)-C6 fungal-type domain-containing protein</fullName>
    </recommendedName>
</protein>
<dbReference type="PANTHER" id="PTHR38791:SF11">
    <property type="entry name" value="ZN(II)2CYS6 TRANSCRIPTION FACTOR (EUROFUNG)"/>
    <property type="match status" value="1"/>
</dbReference>
<dbReference type="PROSITE" id="PS00463">
    <property type="entry name" value="ZN2_CY6_FUNGAL_1"/>
    <property type="match status" value="1"/>
</dbReference>
<dbReference type="InterPro" id="IPR001138">
    <property type="entry name" value="Zn2Cys6_DnaBD"/>
</dbReference>
<dbReference type="RefSeq" id="XP_016759880.1">
    <property type="nucleotide sequence ID" value="XM_016907690.1"/>
</dbReference>
<gene>
    <name evidence="3" type="ORF">SEPMUDRAFT_156705</name>
</gene>
<sequence>MPLRSTGCLKCRQRKIRCDEERPGCKRCRIHGVVCPGFKTARKGDIEFEDQTDQTVQRLQIDAHAALKGRRKPVRWTSSEASTPEEKLTTTFTWAGFDLGAQQPLHRTGTPPVAPVNVAPTTPIWSIHSPAAMRAQLHGMFLQLYVPQDIPTHGPGLWSSNKRFLHSLMELPSSGRASLSHALDALTLVQIGSTYRNPQLLNTAVEAYGKSLRGLRIALSKPEKLKDDAVLATTCVLSSCEFYTHFRVHGHSWVSHQHGTQRLLEQRGPESILSSPLAVHLFYQLTTGSLFMSLLTRRRDPYSAAKWSAVETKATDIHDDLSESNRLGLRLPALLERHDRLDWNHPGCLASLDHLLFDCEQMEMEMKSNLATVHARDAMEEKSWIALVDIEYFHPFADLIENHTMTRAFRFPSFQTGYIHSSHWFRMFMLRQTIRSLFDMRQRLVPDWLPPPKRVVHEKELLFYVLSLCRLNNTFAPTDTGDGYPGSSTFPHESS</sequence>
<keyword evidence="1" id="KW-0539">Nucleus</keyword>
<dbReference type="Pfam" id="PF00172">
    <property type="entry name" value="Zn_clus"/>
    <property type="match status" value="1"/>
</dbReference>
<dbReference type="STRING" id="692275.N1QH32"/>
<dbReference type="PROSITE" id="PS50048">
    <property type="entry name" value="ZN2_CY6_FUNGAL_2"/>
    <property type="match status" value="1"/>
</dbReference>
<evidence type="ECO:0000313" key="4">
    <source>
        <dbReference type="Proteomes" id="UP000016931"/>
    </source>
</evidence>
<dbReference type="GO" id="GO:0000981">
    <property type="term" value="F:DNA-binding transcription factor activity, RNA polymerase II-specific"/>
    <property type="evidence" value="ECO:0007669"/>
    <property type="project" value="InterPro"/>
</dbReference>
<dbReference type="SUPFAM" id="SSF57701">
    <property type="entry name" value="Zn2/Cys6 DNA-binding domain"/>
    <property type="match status" value="1"/>
</dbReference>
<evidence type="ECO:0000313" key="3">
    <source>
        <dbReference type="EMBL" id="EMF11759.1"/>
    </source>
</evidence>
<dbReference type="HOGENOM" id="CLU_021599_6_0_1"/>
<reference evidence="3 4" key="1">
    <citation type="journal article" date="2012" name="PLoS Pathog.">
        <title>Diverse lifestyles and strategies of plant pathogenesis encoded in the genomes of eighteen Dothideomycetes fungi.</title>
        <authorList>
            <person name="Ohm R.A."/>
            <person name="Feau N."/>
            <person name="Henrissat B."/>
            <person name="Schoch C.L."/>
            <person name="Horwitz B.A."/>
            <person name="Barry K.W."/>
            <person name="Condon B.J."/>
            <person name="Copeland A.C."/>
            <person name="Dhillon B."/>
            <person name="Glaser F."/>
            <person name="Hesse C.N."/>
            <person name="Kosti I."/>
            <person name="LaButti K."/>
            <person name="Lindquist E.A."/>
            <person name="Lucas S."/>
            <person name="Salamov A.A."/>
            <person name="Bradshaw R.E."/>
            <person name="Ciuffetti L."/>
            <person name="Hamelin R.C."/>
            <person name="Kema G.H.J."/>
            <person name="Lawrence C."/>
            <person name="Scott J.A."/>
            <person name="Spatafora J.W."/>
            <person name="Turgeon B.G."/>
            <person name="de Wit P.J.G.M."/>
            <person name="Zhong S."/>
            <person name="Goodwin S.B."/>
            <person name="Grigoriev I.V."/>
        </authorList>
    </citation>
    <scope>NUCLEOTIDE SEQUENCE [LARGE SCALE GENOMIC DNA]</scope>
    <source>
        <strain evidence="3 4">SO2202</strain>
    </source>
</reference>
<dbReference type="GeneID" id="27904827"/>
<dbReference type="SMART" id="SM00066">
    <property type="entry name" value="GAL4"/>
    <property type="match status" value="1"/>
</dbReference>
<dbReference type="PANTHER" id="PTHR38791">
    <property type="entry name" value="ZN(II)2CYS6 TRANSCRIPTION FACTOR (EUROFUNG)-RELATED-RELATED"/>
    <property type="match status" value="1"/>
</dbReference>
<evidence type="ECO:0000259" key="2">
    <source>
        <dbReference type="PROSITE" id="PS50048"/>
    </source>
</evidence>
<dbReference type="InterPro" id="IPR053175">
    <property type="entry name" value="DHMBA_Reg_Transcription_Factor"/>
</dbReference>
<dbReference type="EMBL" id="KB456265">
    <property type="protein sequence ID" value="EMF11759.1"/>
    <property type="molecule type" value="Genomic_DNA"/>
</dbReference>